<dbReference type="GO" id="GO:0046872">
    <property type="term" value="F:metal ion binding"/>
    <property type="evidence" value="ECO:0007669"/>
    <property type="project" value="InterPro"/>
</dbReference>
<sequence>MNAIVFIETTKSGSSREAIKAAESLGYLTVLMTGRTNFMKQRKEFSDVSQMIYLEEISEEVIRGEIEQLQRQGKIIKAILSFVDPFVSMAAKLMNETCNSAISVEALEKMEDKATTRRVLDKNTATPKYNVFKTTDNLNEYMKKSFNFPKIVKSAVSKASKNVYLVESKFEMEKAMKRVLKNYPLQKIILEEYLDGPQYLVEVLVCNGKINIVAIFKQEITKEITFIVTGYELQLNLTEERFKKLYQAVESILKDLKVMNAACHLEIRYVNENWKLIEINPRISGGAMNRMIKEAYGINLVEETIKLYLGYEPDLKRKYENHIYTHYITIGSYGYVLKITGRNKATHLPGVREVYIKPRKGAIVTPPRSMGHRYGYVIASGASRAEAKKNAVNAARNIKFYLDPI</sequence>
<dbReference type="PANTHER" id="PTHR43585">
    <property type="entry name" value="FUMIPYRROLE BIOSYNTHESIS PROTEIN C"/>
    <property type="match status" value="1"/>
</dbReference>
<proteinExistence type="predicted"/>
<keyword evidence="2 4" id="KW-0547">Nucleotide-binding</keyword>
<dbReference type="PROSITE" id="PS50975">
    <property type="entry name" value="ATP_GRASP"/>
    <property type="match status" value="1"/>
</dbReference>
<evidence type="ECO:0000256" key="4">
    <source>
        <dbReference type="PROSITE-ProRule" id="PRU00409"/>
    </source>
</evidence>
<dbReference type="PANTHER" id="PTHR43585:SF2">
    <property type="entry name" value="ATP-GRASP ENZYME FSQD"/>
    <property type="match status" value="1"/>
</dbReference>
<dbReference type="SUPFAM" id="SSF56059">
    <property type="entry name" value="Glutathione synthetase ATP-binding domain-like"/>
    <property type="match status" value="1"/>
</dbReference>
<reference evidence="6 7" key="1">
    <citation type="submission" date="2016-09" db="EMBL/GenBank/DDBJ databases">
        <title>Complete genome sequence of the Lysinibacillus sphaericus LMG 22257, a specie of Bacillus with ureolytic activity that can effectively biodeposit calcium carbonate.</title>
        <authorList>
            <person name="Yan W."/>
        </authorList>
    </citation>
    <scope>NUCLEOTIDE SEQUENCE [LARGE SCALE GENOMIC DNA]</scope>
    <source>
        <strain evidence="6 7">LMG 22257</strain>
    </source>
</reference>
<dbReference type="Pfam" id="PF13535">
    <property type="entry name" value="ATP-grasp_4"/>
    <property type="match status" value="1"/>
</dbReference>
<protein>
    <submittedName>
        <fullName evidence="6">Biotin carboxylase</fullName>
    </submittedName>
</protein>
<gene>
    <name evidence="6" type="ORF">BI350_10680</name>
</gene>
<evidence type="ECO:0000256" key="2">
    <source>
        <dbReference type="ARBA" id="ARBA00022741"/>
    </source>
</evidence>
<keyword evidence="3 4" id="KW-0067">ATP-binding</keyword>
<dbReference type="InterPro" id="IPR040570">
    <property type="entry name" value="LAL_C2"/>
</dbReference>
<dbReference type="KEGG" id="surl:BI350_10680"/>
<accession>A0A1D8JGY2</accession>
<evidence type="ECO:0000259" key="5">
    <source>
        <dbReference type="PROSITE" id="PS50975"/>
    </source>
</evidence>
<evidence type="ECO:0000313" key="6">
    <source>
        <dbReference type="EMBL" id="AOV07956.1"/>
    </source>
</evidence>
<dbReference type="InterPro" id="IPR011761">
    <property type="entry name" value="ATP-grasp"/>
</dbReference>
<keyword evidence="1" id="KW-0436">Ligase</keyword>
<dbReference type="InterPro" id="IPR052032">
    <property type="entry name" value="ATP-dep_AA_Ligase"/>
</dbReference>
<evidence type="ECO:0000313" key="7">
    <source>
        <dbReference type="Proteomes" id="UP000185746"/>
    </source>
</evidence>
<evidence type="ECO:0000256" key="3">
    <source>
        <dbReference type="ARBA" id="ARBA00022840"/>
    </source>
</evidence>
<feature type="domain" description="ATP-grasp" evidence="5">
    <location>
        <begin position="116"/>
        <end position="309"/>
    </location>
</feature>
<dbReference type="Proteomes" id="UP000185746">
    <property type="component" value="Chromosome"/>
</dbReference>
<keyword evidence="7" id="KW-1185">Reference proteome</keyword>
<dbReference type="AlphaFoldDB" id="A0A1D8JGY2"/>
<dbReference type="GO" id="GO:0016874">
    <property type="term" value="F:ligase activity"/>
    <property type="evidence" value="ECO:0007669"/>
    <property type="project" value="UniProtKB-KW"/>
</dbReference>
<organism evidence="6 7">
    <name type="scientific">Sporosarcina ureilytica</name>
    <dbReference type="NCBI Taxonomy" id="298596"/>
    <lineage>
        <taxon>Bacteria</taxon>
        <taxon>Bacillati</taxon>
        <taxon>Bacillota</taxon>
        <taxon>Bacilli</taxon>
        <taxon>Bacillales</taxon>
        <taxon>Caryophanaceae</taxon>
        <taxon>Sporosarcina</taxon>
    </lineage>
</organism>
<evidence type="ECO:0000256" key="1">
    <source>
        <dbReference type="ARBA" id="ARBA00022598"/>
    </source>
</evidence>
<dbReference type="Pfam" id="PF18603">
    <property type="entry name" value="LAL_C2"/>
    <property type="match status" value="1"/>
</dbReference>
<dbReference type="GO" id="GO:0005524">
    <property type="term" value="F:ATP binding"/>
    <property type="evidence" value="ECO:0007669"/>
    <property type="project" value="UniProtKB-UniRule"/>
</dbReference>
<name>A0A1D8JGY2_9BACL</name>
<dbReference type="EMBL" id="CP017560">
    <property type="protein sequence ID" value="AOV07956.1"/>
    <property type="molecule type" value="Genomic_DNA"/>
</dbReference>
<dbReference type="Gene3D" id="3.30.470.20">
    <property type="entry name" value="ATP-grasp fold, B domain"/>
    <property type="match status" value="1"/>
</dbReference>